<dbReference type="Ensembl" id="ENSMMUT00000082623.1">
    <property type="protein sequence ID" value="ENSMMUP00000062595.1"/>
    <property type="gene ID" value="ENSMMUG00000053223.1"/>
</dbReference>
<name>A0A5F7ZBP6_MACMU</name>
<dbReference type="AlphaFoldDB" id="A0A5F7ZBP6"/>
<reference evidence="2" key="2">
    <citation type="submission" date="2019-01" db="EMBL/GenBank/DDBJ databases">
        <authorList>
            <person name="Graves T."/>
            <person name="Eichler E.E."/>
            <person name="Wilson R.K."/>
        </authorList>
    </citation>
    <scope>NUCLEOTIDE SEQUENCE [LARGE SCALE GENOMIC DNA]</scope>
    <source>
        <strain evidence="2">17573</strain>
    </source>
</reference>
<keyword evidence="1" id="KW-0812">Transmembrane</keyword>
<dbReference type="PANTHER" id="PTHR12138">
    <property type="entry name" value="PRIMATE-EXPANDED PROTEIN FAMILY"/>
    <property type="match status" value="1"/>
</dbReference>
<reference evidence="2" key="4">
    <citation type="submission" date="2025-09" db="UniProtKB">
        <authorList>
            <consortium name="Ensembl"/>
        </authorList>
    </citation>
    <scope>IDENTIFICATION</scope>
    <source>
        <strain evidence="2">17573</strain>
    </source>
</reference>
<dbReference type="PRINTS" id="PR02045">
    <property type="entry name" value="F138DOMAIN"/>
</dbReference>
<keyword evidence="3" id="KW-1185">Reference proteome</keyword>
<dbReference type="Proteomes" id="UP000006718">
    <property type="component" value="Chromosome X"/>
</dbReference>
<dbReference type="VEuPathDB" id="HostDB:ENSMMUG00000053223"/>
<reference evidence="3" key="1">
    <citation type="journal article" date="2007" name="Science">
        <title>Evolutionary and biomedical insights from the rhesus macaque genome.</title>
        <authorList>
            <person name="Gibbs R.A."/>
            <person name="Rogers J."/>
            <person name="Katze M.G."/>
            <person name="Bumgarner R."/>
            <person name="Weinstock G.M."/>
            <person name="Mardis E.R."/>
            <person name="Remington K.A."/>
            <person name="Strausberg R.L."/>
            <person name="Venter J.C."/>
            <person name="Wilson R.K."/>
            <person name="Batzer M.A."/>
            <person name="Bustamante C.D."/>
            <person name="Eichler E.E."/>
            <person name="Hahn M.W."/>
            <person name="Hardison R.C."/>
            <person name="Makova K.D."/>
            <person name="Miller W."/>
            <person name="Milosavljevic A."/>
            <person name="Palermo R.E."/>
            <person name="Siepel A."/>
            <person name="Sikela J.M."/>
            <person name="Attaway T."/>
            <person name="Bell S."/>
            <person name="Bernard K.E."/>
            <person name="Buhay C.J."/>
            <person name="Chandrabose M.N."/>
            <person name="Dao M."/>
            <person name="Davis C."/>
            <person name="Delehaunty K.D."/>
            <person name="Ding Y."/>
            <person name="Dinh H.H."/>
            <person name="Dugan-Rocha S."/>
            <person name="Fulton L.A."/>
            <person name="Gabisi R.A."/>
            <person name="Garner T.T."/>
            <person name="Godfrey J."/>
            <person name="Hawes A.C."/>
            <person name="Hernandez J."/>
            <person name="Hines S."/>
            <person name="Holder M."/>
            <person name="Hume J."/>
            <person name="Jhangiani S.N."/>
            <person name="Joshi V."/>
            <person name="Khan Z.M."/>
            <person name="Kirkness E.F."/>
            <person name="Cree A."/>
            <person name="Fowler R.G."/>
            <person name="Lee S."/>
            <person name="Lewis L.R."/>
            <person name="Li Z."/>
            <person name="Liu Y.-S."/>
            <person name="Moore S.M."/>
            <person name="Muzny D."/>
            <person name="Nazareth L.V."/>
            <person name="Ngo D.N."/>
            <person name="Okwuonu G.O."/>
            <person name="Pai G."/>
            <person name="Parker D."/>
            <person name="Paul H.A."/>
            <person name="Pfannkoch C."/>
            <person name="Pohl C.S."/>
            <person name="Rogers Y.-H.C."/>
            <person name="Ruiz S.J."/>
            <person name="Sabo A."/>
            <person name="Santibanez J."/>
            <person name="Schneider B.W."/>
            <person name="Smith S.M."/>
            <person name="Sodergren E."/>
            <person name="Svatek A.F."/>
            <person name="Utterback T.R."/>
            <person name="Vattathil S."/>
            <person name="Warren W."/>
            <person name="White C.S."/>
            <person name="Chinwalla A.T."/>
            <person name="Feng Y."/>
            <person name="Halpern A.L."/>
            <person name="Hillier L.W."/>
            <person name="Huang X."/>
            <person name="Minx P."/>
            <person name="Nelson J.O."/>
            <person name="Pepin K.H."/>
            <person name="Qin X."/>
            <person name="Sutton G.G."/>
            <person name="Venter E."/>
            <person name="Walenz B.P."/>
            <person name="Wallis J.W."/>
            <person name="Worley K.C."/>
            <person name="Yang S.-P."/>
            <person name="Jones S.M."/>
            <person name="Marra M.A."/>
            <person name="Rocchi M."/>
            <person name="Schein J.E."/>
            <person name="Baertsch R."/>
            <person name="Clarke L."/>
            <person name="Csuros M."/>
            <person name="Glasscock J."/>
            <person name="Harris R.A."/>
            <person name="Havlak P."/>
            <person name="Jackson A.R."/>
            <person name="Jiang H."/>
            <person name="Liu Y."/>
            <person name="Messina D.N."/>
            <person name="Shen Y."/>
            <person name="Song H.X.-Z."/>
            <person name="Wylie T."/>
            <person name="Zhang L."/>
            <person name="Birney E."/>
            <person name="Han K."/>
            <person name="Konkel M.K."/>
            <person name="Lee J."/>
            <person name="Smit A.F.A."/>
            <person name="Ullmer B."/>
            <person name="Wang H."/>
            <person name="Xing J."/>
            <person name="Burhans R."/>
            <person name="Cheng Z."/>
            <person name="Karro J.E."/>
            <person name="Ma J."/>
            <person name="Raney B."/>
            <person name="She X."/>
            <person name="Cox M.J."/>
            <person name="Demuth J.P."/>
            <person name="Dumas L.J."/>
            <person name="Han S.-G."/>
            <person name="Hopkins J."/>
            <person name="Karimpour-Fard A."/>
            <person name="Kim Y.H."/>
            <person name="Pollack J.R."/>
            <person name="Vinar T."/>
            <person name="Addo-Quaye C."/>
            <person name="Degenhardt J."/>
            <person name="Denby A."/>
            <person name="Hubisz M.J."/>
            <person name="Indap A."/>
            <person name="Kosiol C."/>
            <person name="Lahn B.T."/>
            <person name="Lawson H.A."/>
            <person name="Marklein A."/>
            <person name="Nielsen R."/>
            <person name="Vallender E.J."/>
            <person name="Clark A.G."/>
            <person name="Ferguson B."/>
            <person name="Hernandez R.D."/>
            <person name="Hirani K."/>
            <person name="Kehrer-Sawatzki H."/>
            <person name="Kolb J."/>
            <person name="Patil S."/>
            <person name="Pu L.-L."/>
            <person name="Ren Y."/>
            <person name="Smith D.G."/>
            <person name="Wheeler D.A."/>
            <person name="Schenck I."/>
            <person name="Ball E.V."/>
            <person name="Chen R."/>
            <person name="Cooper D.N."/>
            <person name="Giardine B."/>
            <person name="Hsu F."/>
            <person name="Kent W.J."/>
            <person name="Lesk A."/>
            <person name="Nelson D.L."/>
            <person name="O'brien W.E."/>
            <person name="Pruefer K."/>
            <person name="Stenson P.D."/>
            <person name="Wallace J.C."/>
            <person name="Ke H."/>
            <person name="Liu X.-M."/>
            <person name="Wang P."/>
            <person name="Xiang A.P."/>
            <person name="Yang F."/>
            <person name="Barber G.P."/>
            <person name="Haussler D."/>
            <person name="Karolchik D."/>
            <person name="Kern A.D."/>
            <person name="Kuhn R.M."/>
            <person name="Smith K.E."/>
            <person name="Zwieg A.S."/>
        </authorList>
    </citation>
    <scope>NUCLEOTIDE SEQUENCE [LARGE SCALE GENOMIC DNA]</scope>
    <source>
        <strain evidence="3">17573</strain>
    </source>
</reference>
<evidence type="ECO:0000313" key="3">
    <source>
        <dbReference type="Proteomes" id="UP000006718"/>
    </source>
</evidence>
<feature type="transmembrane region" description="Helical" evidence="1">
    <location>
        <begin position="6"/>
        <end position="29"/>
    </location>
</feature>
<dbReference type="InParanoid" id="A0A5F7ZBP6"/>
<evidence type="ECO:0000256" key="1">
    <source>
        <dbReference type="SAM" id="Phobius"/>
    </source>
</evidence>
<evidence type="ECO:0000313" key="2">
    <source>
        <dbReference type="Ensembl" id="ENSMMUP00000062595.1"/>
    </source>
</evidence>
<sequence>MAPLEGFLKFFFIYFYFLAEAGNGVSLLLPRLQHNDTISGHRNLHLPGSSDSPVSASRVTGITGMCHHAQLIFVFLVEMGGFTMLVRLVSNSQPQVIHLPALASQTVGITGVSHCTR</sequence>
<dbReference type="PANTHER" id="PTHR12138:SF133">
    <property type="entry name" value="SECRETED PROTEIN"/>
    <property type="match status" value="1"/>
</dbReference>
<dbReference type="GeneTree" id="ENSGT01150000286943"/>
<keyword evidence="1" id="KW-0472">Membrane</keyword>
<protein>
    <submittedName>
        <fullName evidence="2">Uncharacterized protein</fullName>
    </submittedName>
</protein>
<keyword evidence="1" id="KW-1133">Transmembrane helix</keyword>
<reference evidence="2" key="3">
    <citation type="submission" date="2025-08" db="UniProtKB">
        <authorList>
            <consortium name="Ensembl"/>
        </authorList>
    </citation>
    <scope>IDENTIFICATION</scope>
    <source>
        <strain evidence="2">17573</strain>
    </source>
</reference>
<organism evidence="2 3">
    <name type="scientific">Macaca mulatta</name>
    <name type="common">Rhesus macaque</name>
    <dbReference type="NCBI Taxonomy" id="9544"/>
    <lineage>
        <taxon>Eukaryota</taxon>
        <taxon>Metazoa</taxon>
        <taxon>Chordata</taxon>
        <taxon>Craniata</taxon>
        <taxon>Vertebrata</taxon>
        <taxon>Euteleostomi</taxon>
        <taxon>Mammalia</taxon>
        <taxon>Eutheria</taxon>
        <taxon>Euarchontoglires</taxon>
        <taxon>Primates</taxon>
        <taxon>Haplorrhini</taxon>
        <taxon>Catarrhini</taxon>
        <taxon>Cercopithecidae</taxon>
        <taxon>Cercopithecinae</taxon>
        <taxon>Macaca</taxon>
    </lineage>
</organism>
<proteinExistence type="predicted"/>
<accession>A0A5F7ZBP6</accession>